<organism evidence="13 14">
    <name type="scientific">Kazachstania africana (strain ATCC 22294 / BCRC 22015 / CBS 2517 / CECT 1963 / NBRC 1671 / NRRL Y-8276)</name>
    <name type="common">Yeast</name>
    <name type="synonym">Kluyveromyces africanus</name>
    <dbReference type="NCBI Taxonomy" id="1071382"/>
    <lineage>
        <taxon>Eukaryota</taxon>
        <taxon>Fungi</taxon>
        <taxon>Dikarya</taxon>
        <taxon>Ascomycota</taxon>
        <taxon>Saccharomycotina</taxon>
        <taxon>Saccharomycetes</taxon>
        <taxon>Saccharomycetales</taxon>
        <taxon>Saccharomycetaceae</taxon>
        <taxon>Kazachstania</taxon>
    </lineage>
</organism>
<dbReference type="AlphaFoldDB" id="H2ASV3"/>
<evidence type="ECO:0000313" key="13">
    <source>
        <dbReference type="EMBL" id="CCF57453.1"/>
    </source>
</evidence>
<evidence type="ECO:0000256" key="5">
    <source>
        <dbReference type="ARBA" id="ARBA00022679"/>
    </source>
</evidence>
<dbReference type="InterPro" id="IPR019999">
    <property type="entry name" value="Anth_synth_I-like"/>
</dbReference>
<dbReference type="InterPro" id="IPR006221">
    <property type="entry name" value="TrpG/PapA_dom"/>
</dbReference>
<evidence type="ECO:0000256" key="4">
    <source>
        <dbReference type="ARBA" id="ARBA00013139"/>
    </source>
</evidence>
<keyword evidence="5" id="KW-0808">Transferase</keyword>
<feature type="domain" description="Anthranilate synthase component I N-terminal" evidence="12">
    <location>
        <begin position="277"/>
        <end position="422"/>
    </location>
</feature>
<dbReference type="InterPro" id="IPR006805">
    <property type="entry name" value="Anth_synth_I_N"/>
</dbReference>
<dbReference type="PROSITE" id="PS51273">
    <property type="entry name" value="GATASE_TYPE_1"/>
    <property type="match status" value="1"/>
</dbReference>
<dbReference type="MEROPS" id="C26.958"/>
<dbReference type="InterPro" id="IPR029062">
    <property type="entry name" value="Class_I_gatase-like"/>
</dbReference>
<dbReference type="Pfam" id="PF00117">
    <property type="entry name" value="GATase"/>
    <property type="match status" value="1"/>
</dbReference>
<dbReference type="SUPFAM" id="SSF56322">
    <property type="entry name" value="ADC synthase"/>
    <property type="match status" value="1"/>
</dbReference>
<evidence type="ECO:0000259" key="11">
    <source>
        <dbReference type="Pfam" id="PF00425"/>
    </source>
</evidence>
<dbReference type="Gene3D" id="3.40.50.880">
    <property type="match status" value="1"/>
</dbReference>
<keyword evidence="6" id="KW-0289">Folate biosynthesis</keyword>
<dbReference type="FunCoup" id="H2ASV3">
    <property type="interactions" value="196"/>
</dbReference>
<name>H2ASV3_KAZAF</name>
<dbReference type="Pfam" id="PF00425">
    <property type="entry name" value="Chorismate_bind"/>
    <property type="match status" value="1"/>
</dbReference>
<dbReference type="RefSeq" id="XP_003956588.1">
    <property type="nucleotide sequence ID" value="XM_003956539.1"/>
</dbReference>
<gene>
    <name evidence="13" type="primary">KAFR0C04620</name>
    <name evidence="13" type="ORF">KAFR_0C04620</name>
</gene>
<dbReference type="NCBIfam" id="TIGR01823">
    <property type="entry name" value="PabB-fungal"/>
    <property type="match status" value="1"/>
</dbReference>
<dbReference type="InterPro" id="IPR015890">
    <property type="entry name" value="Chorismate_C"/>
</dbReference>
<accession>H2ASV3</accession>
<evidence type="ECO:0000256" key="3">
    <source>
        <dbReference type="ARBA" id="ARBA00005970"/>
    </source>
</evidence>
<evidence type="ECO:0000256" key="1">
    <source>
        <dbReference type="ARBA" id="ARBA00001000"/>
    </source>
</evidence>
<dbReference type="PANTHER" id="PTHR11236:SF18">
    <property type="entry name" value="AMINODEOXYCHORISMATE SYNTHASE"/>
    <property type="match status" value="1"/>
</dbReference>
<feature type="domain" description="Glutamine amidotransferase" evidence="10">
    <location>
        <begin position="8"/>
        <end position="206"/>
    </location>
</feature>
<comment type="similarity">
    <text evidence="3">In the C-terminal section; belongs to the anthranilate synthase component I family.</text>
</comment>
<comment type="pathway">
    <text evidence="2">Cofactor biosynthesis; tetrahydrofolate biosynthesis; 4-aminobenzoate from chorismate: step 1/2.</text>
</comment>
<dbReference type="InterPro" id="IPR010117">
    <property type="entry name" value="PabB_fungal"/>
</dbReference>
<dbReference type="GO" id="GO:0005737">
    <property type="term" value="C:cytoplasm"/>
    <property type="evidence" value="ECO:0007669"/>
    <property type="project" value="TreeGrafter"/>
</dbReference>
<dbReference type="EMBL" id="HE650823">
    <property type="protein sequence ID" value="CCF57453.1"/>
    <property type="molecule type" value="Genomic_DNA"/>
</dbReference>
<dbReference type="eggNOG" id="KOG1224">
    <property type="taxonomic scope" value="Eukaryota"/>
</dbReference>
<sequence length="751" mass="85038">MDRFNILFIDSYDSFSYNLIRLIESQSIDNGKGIQVTVIHNDTFDDLKELLAYINIFECIVIGPGPGNPVNGAKDIGIISALFNSDQIEIPILGVCLGFQAMCYYHGATIEELKTIKHGQVEPIEIDTSVPLFENCPPVFKSTRYHSLHVSNYEGNDNIEPLAFTYDENGKLLMAAKIKGKPYYGVQYHPESCCSEYGDKLIENFLKITQSHHKETSIRSNSEQFLRSIHKSIDIRPTYLNSYNSSKSPEISIQSYRINEGGIDMAKLFCDSFPNLSKFLLLSSKFNKKFGKWSIIALPDDSSTVFTHYESIKKTTVHSWQDPRLKVSEYKKNVEEGTSTDCLTVLPQDKSKFWDYIGNFMKDHISYHYDNKLPFIGGLVGILGYEMGQYVEQSGTYSLQPDAKLAFISNSIVIDHEIGKLYTISLSGSFPQELTDFFVNFNSSAGIESEGDDSTGFPDATHFAIEKPNAVDYMRAFKKCQRRIHCGDSYEICLTTQSIVQPSKTINPWIIYKKLLKMNPSPFSSFFEFNDLIGSEDILYLLSSSPERFIEWDQNICELRPIKGTVKKGRNMDLKRASEILKTPKEFGENLMILDLIRNDLHQLVKDVQVTEFMSIEEYETVYQLVSVIRASGIQNSVYSGFDFLRNSLPPGSMTGAPKKITVELLQKEIENELNEHIHPDGSRGVYSGVSGYWSVNDHSDWSVNIRCMYSYDGGKKWLLGAGGAITALSTLDGEWEEMQVKLDSALQVFE</sequence>
<keyword evidence="7" id="KW-0315">Glutamine amidotransferase</keyword>
<dbReference type="UniPathway" id="UPA00077">
    <property type="reaction ID" value="UER00149"/>
</dbReference>
<dbReference type="STRING" id="1071382.H2ASV3"/>
<evidence type="ECO:0000313" key="14">
    <source>
        <dbReference type="Proteomes" id="UP000005220"/>
    </source>
</evidence>
<feature type="domain" description="Chorismate-utilising enzyme C-terminal" evidence="11">
    <location>
        <begin position="472"/>
        <end position="742"/>
    </location>
</feature>
<dbReference type="NCBIfam" id="TIGR00566">
    <property type="entry name" value="trpG_papA"/>
    <property type="match status" value="1"/>
</dbReference>
<dbReference type="CDD" id="cd01743">
    <property type="entry name" value="GATase1_Anthranilate_Synthase"/>
    <property type="match status" value="1"/>
</dbReference>
<dbReference type="GO" id="GO:0008153">
    <property type="term" value="P:4-aminobenzoate biosynthetic process"/>
    <property type="evidence" value="ECO:0007669"/>
    <property type="project" value="EnsemblFungi"/>
</dbReference>
<protein>
    <recommendedName>
        <fullName evidence="4">aminodeoxychorismate synthase</fullName>
        <ecNumber evidence="4">2.6.1.85</ecNumber>
    </recommendedName>
    <alternativeName>
        <fullName evidence="8">Para-aminobenzoate synthase</fullName>
    </alternativeName>
    <alternativeName>
        <fullName evidence="9">p-aminobenzoic acid synthase</fullName>
    </alternativeName>
</protein>
<dbReference type="GeneID" id="13885371"/>
<evidence type="ECO:0000256" key="9">
    <source>
        <dbReference type="ARBA" id="ARBA00031904"/>
    </source>
</evidence>
<dbReference type="HOGENOM" id="CLU_006493_0_0_1"/>
<keyword evidence="14" id="KW-1185">Reference proteome</keyword>
<dbReference type="InterPro" id="IPR017926">
    <property type="entry name" value="GATASE"/>
</dbReference>
<dbReference type="EC" id="2.6.1.85" evidence="4"/>
<dbReference type="PRINTS" id="PR00097">
    <property type="entry name" value="ANTSNTHASEII"/>
</dbReference>
<dbReference type="OrthoDB" id="64220at2759"/>
<evidence type="ECO:0000259" key="10">
    <source>
        <dbReference type="Pfam" id="PF00117"/>
    </source>
</evidence>
<dbReference type="GO" id="GO:0000162">
    <property type="term" value="P:L-tryptophan biosynthetic process"/>
    <property type="evidence" value="ECO:0007669"/>
    <property type="project" value="TreeGrafter"/>
</dbReference>
<dbReference type="Pfam" id="PF04715">
    <property type="entry name" value="Anth_synt_I_N"/>
    <property type="match status" value="1"/>
</dbReference>
<dbReference type="GO" id="GO:0046820">
    <property type="term" value="F:4-amino-4-deoxychorismate synthase activity"/>
    <property type="evidence" value="ECO:0007669"/>
    <property type="project" value="UniProtKB-EC"/>
</dbReference>
<dbReference type="PRINTS" id="PR00096">
    <property type="entry name" value="GATASE"/>
</dbReference>
<evidence type="ECO:0000259" key="12">
    <source>
        <dbReference type="Pfam" id="PF04715"/>
    </source>
</evidence>
<dbReference type="KEGG" id="kaf:KAFR_0C04620"/>
<comment type="catalytic activity">
    <reaction evidence="1">
        <text>chorismate + L-glutamine = 4-amino-4-deoxychorismate + L-glutamate</text>
        <dbReference type="Rhea" id="RHEA:11672"/>
        <dbReference type="ChEBI" id="CHEBI:29748"/>
        <dbReference type="ChEBI" id="CHEBI:29985"/>
        <dbReference type="ChEBI" id="CHEBI:58359"/>
        <dbReference type="ChEBI" id="CHEBI:58406"/>
        <dbReference type="EC" id="2.6.1.85"/>
    </reaction>
</comment>
<dbReference type="GO" id="GO:0046654">
    <property type="term" value="P:tetrahydrofolate biosynthetic process"/>
    <property type="evidence" value="ECO:0007669"/>
    <property type="project" value="UniProtKB-UniPathway"/>
</dbReference>
<dbReference type="PANTHER" id="PTHR11236">
    <property type="entry name" value="AMINOBENZOATE/ANTHRANILATE SYNTHASE"/>
    <property type="match status" value="1"/>
</dbReference>
<dbReference type="Proteomes" id="UP000005220">
    <property type="component" value="Chromosome 3"/>
</dbReference>
<reference evidence="13 14" key="1">
    <citation type="journal article" date="2011" name="Proc. Natl. Acad. Sci. U.S.A.">
        <title>Evolutionary erosion of yeast sex chromosomes by mating-type switching accidents.</title>
        <authorList>
            <person name="Gordon J.L."/>
            <person name="Armisen D."/>
            <person name="Proux-Wera E."/>
            <person name="Oheigeartaigh S.S."/>
            <person name="Byrne K.P."/>
            <person name="Wolfe K.H."/>
        </authorList>
    </citation>
    <scope>NUCLEOTIDE SEQUENCE [LARGE SCALE GENOMIC DNA]</scope>
    <source>
        <strain evidence="14">ATCC 22294 / BCRC 22015 / CBS 2517 / CECT 1963 / NBRC 1671 / NRRL Y-8276</strain>
    </source>
</reference>
<proteinExistence type="inferred from homology"/>
<dbReference type="InterPro" id="IPR005801">
    <property type="entry name" value="ADC_synthase"/>
</dbReference>
<evidence type="ECO:0000256" key="7">
    <source>
        <dbReference type="ARBA" id="ARBA00022962"/>
    </source>
</evidence>
<dbReference type="GO" id="GO:0046656">
    <property type="term" value="P:folic acid biosynthetic process"/>
    <property type="evidence" value="ECO:0007669"/>
    <property type="project" value="UniProtKB-KW"/>
</dbReference>
<evidence type="ECO:0000256" key="8">
    <source>
        <dbReference type="ARBA" id="ARBA00031329"/>
    </source>
</evidence>
<dbReference type="InParanoid" id="H2ASV3"/>
<dbReference type="SUPFAM" id="SSF52317">
    <property type="entry name" value="Class I glutamine amidotransferase-like"/>
    <property type="match status" value="1"/>
</dbReference>
<dbReference type="Gene3D" id="3.60.120.10">
    <property type="entry name" value="Anthranilate synthase"/>
    <property type="match status" value="1"/>
</dbReference>
<evidence type="ECO:0000256" key="2">
    <source>
        <dbReference type="ARBA" id="ARBA00005009"/>
    </source>
</evidence>
<evidence type="ECO:0000256" key="6">
    <source>
        <dbReference type="ARBA" id="ARBA00022909"/>
    </source>
</evidence>